<accession>A0ABD3L0Y9</accession>
<organism evidence="4 5">
    <name type="scientific">Eucalyptus globulus</name>
    <name type="common">Tasmanian blue gum</name>
    <dbReference type="NCBI Taxonomy" id="34317"/>
    <lineage>
        <taxon>Eukaryota</taxon>
        <taxon>Viridiplantae</taxon>
        <taxon>Streptophyta</taxon>
        <taxon>Embryophyta</taxon>
        <taxon>Tracheophyta</taxon>
        <taxon>Spermatophyta</taxon>
        <taxon>Magnoliopsida</taxon>
        <taxon>eudicotyledons</taxon>
        <taxon>Gunneridae</taxon>
        <taxon>Pentapetalae</taxon>
        <taxon>rosids</taxon>
        <taxon>malvids</taxon>
        <taxon>Myrtales</taxon>
        <taxon>Myrtaceae</taxon>
        <taxon>Myrtoideae</taxon>
        <taxon>Eucalypteae</taxon>
        <taxon>Eucalyptus</taxon>
    </lineage>
</organism>
<reference evidence="4 5" key="1">
    <citation type="submission" date="2024-11" db="EMBL/GenBank/DDBJ databases">
        <title>Chromosome-level genome assembly of Eucalyptus globulus Labill. provides insights into its genome evolution.</title>
        <authorList>
            <person name="Li X."/>
        </authorList>
    </citation>
    <scope>NUCLEOTIDE SEQUENCE [LARGE SCALE GENOMIC DNA]</scope>
    <source>
        <strain evidence="4">CL2024</strain>
        <tissue evidence="4">Fresh tender leaves</tissue>
    </source>
</reference>
<feature type="transmembrane region" description="Helical" evidence="2">
    <location>
        <begin position="36"/>
        <end position="58"/>
    </location>
</feature>
<evidence type="ECO:0000259" key="3">
    <source>
        <dbReference type="SMART" id="SM00672"/>
    </source>
</evidence>
<dbReference type="PANTHER" id="PTHR12203:SF74">
    <property type="entry name" value="GLYCOSYLTRANSFERASE"/>
    <property type="match status" value="1"/>
</dbReference>
<evidence type="ECO:0000256" key="1">
    <source>
        <dbReference type="SAM" id="MobiDB-lite"/>
    </source>
</evidence>
<keyword evidence="2" id="KW-0812">Transmembrane</keyword>
<dbReference type="InterPro" id="IPR051091">
    <property type="entry name" value="O-Glucosyltr/Glycosyltrsf_90"/>
</dbReference>
<dbReference type="PANTHER" id="PTHR12203">
    <property type="entry name" value="KDEL LYS-ASP-GLU-LEU CONTAINING - RELATED"/>
    <property type="match status" value="1"/>
</dbReference>
<keyword evidence="5" id="KW-1185">Reference proteome</keyword>
<comment type="caution">
    <text evidence="4">The sequence shown here is derived from an EMBL/GenBank/DDBJ whole genome shotgun (WGS) entry which is preliminary data.</text>
</comment>
<proteinExistence type="predicted"/>
<feature type="region of interest" description="Disordered" evidence="1">
    <location>
        <begin position="517"/>
        <end position="540"/>
    </location>
</feature>
<feature type="compositionally biased region" description="Basic and acidic residues" evidence="1">
    <location>
        <begin position="517"/>
        <end position="531"/>
    </location>
</feature>
<protein>
    <recommendedName>
        <fullName evidence="3">Glycosyl transferase CAP10 domain-containing protein</fullName>
    </recommendedName>
</protein>
<evidence type="ECO:0000313" key="4">
    <source>
        <dbReference type="EMBL" id="KAL3743496.1"/>
    </source>
</evidence>
<gene>
    <name evidence="4" type="ORF">ACJRO7_018744</name>
</gene>
<feature type="domain" description="Glycosyl transferase CAP10" evidence="3">
    <location>
        <begin position="193"/>
        <end position="441"/>
    </location>
</feature>
<dbReference type="Proteomes" id="UP001634007">
    <property type="component" value="Unassembled WGS sequence"/>
</dbReference>
<keyword evidence="2" id="KW-1133">Transmembrane helix</keyword>
<evidence type="ECO:0000313" key="5">
    <source>
        <dbReference type="Proteomes" id="UP001634007"/>
    </source>
</evidence>
<dbReference type="AlphaFoldDB" id="A0ABD3L0Y9"/>
<dbReference type="InterPro" id="IPR006598">
    <property type="entry name" value="CAP10"/>
</dbReference>
<evidence type="ECO:0000256" key="2">
    <source>
        <dbReference type="SAM" id="Phobius"/>
    </source>
</evidence>
<dbReference type="SMART" id="SM00672">
    <property type="entry name" value="CAP10"/>
    <property type="match status" value="1"/>
</dbReference>
<sequence length="540" mass="63341">MKMIINEKYLAMSGHGIHKQTLTGARFRQLKKESATTTLVLVFFFFLLVGALVFAVWIKVFQSLFSGAYPIPIFSTSKVPKKPVFPLQCTNHKLAQTCPRNYPITQNLTKQHQNHASTSQCPSYFKWIHEDLRPWKETGITRDMVERARRTAHFRLVVLDGRAYVEKYRSAVQTRDVFTLWGILQLLRRYPGRLPDLELMFDCDDRPLIQMKDYRRPKSGPPPLFRYCGDGKTLDIVFPDWSFWGWVETNIKPWTHVLKDIGEGNKRIKWEDRVPYAYWKGNPDVASTRRDLLKCNVTDKYDWNARLFKQDWGKQSKRGYKQSNLEDQCTHRYKIYIDGWAWSVSKKYILACDSMTLFVRPSYYDFFTRGMVPLQHYWPIRDNSKCTSLKFAVEWGNNHTNEAKTIANGGSHFIFNELKMEYVYDYMYHVLSEYARLLTYKPSIPPKAVEVCSETMACPSNGTYRRFMEESMVMSPRGGAPCTLPPPFDPPSLQAFNEKAARSTWQVEMMENDYWREVNSKDKDKNKDMKKPLQGKKNPF</sequence>
<dbReference type="EMBL" id="JBJKBG010000004">
    <property type="protein sequence ID" value="KAL3743496.1"/>
    <property type="molecule type" value="Genomic_DNA"/>
</dbReference>
<dbReference type="Pfam" id="PF05686">
    <property type="entry name" value="Glyco_transf_90"/>
    <property type="match status" value="1"/>
</dbReference>
<keyword evidence="2" id="KW-0472">Membrane</keyword>
<name>A0ABD3L0Y9_EUCGL</name>